<dbReference type="InterPro" id="IPR023772">
    <property type="entry name" value="DNA-bd_HTH_TetR-type_CS"/>
</dbReference>
<gene>
    <name evidence="7" type="ORF">GCM10023200_04250</name>
</gene>
<evidence type="ECO:0000313" key="8">
    <source>
        <dbReference type="Proteomes" id="UP001500928"/>
    </source>
</evidence>
<accession>A0ABP9A644</accession>
<evidence type="ECO:0000313" key="7">
    <source>
        <dbReference type="EMBL" id="GAA4774927.1"/>
    </source>
</evidence>
<dbReference type="Proteomes" id="UP001500928">
    <property type="component" value="Unassembled WGS sequence"/>
</dbReference>
<name>A0ABP9A644_9PSEU</name>
<keyword evidence="1" id="KW-0805">Transcription regulation</keyword>
<evidence type="ECO:0000256" key="5">
    <source>
        <dbReference type="SAM" id="MobiDB-lite"/>
    </source>
</evidence>
<dbReference type="Gene3D" id="1.10.357.10">
    <property type="entry name" value="Tetracycline Repressor, domain 2"/>
    <property type="match status" value="1"/>
</dbReference>
<keyword evidence="8" id="KW-1185">Reference proteome</keyword>
<evidence type="ECO:0000256" key="3">
    <source>
        <dbReference type="ARBA" id="ARBA00023163"/>
    </source>
</evidence>
<evidence type="ECO:0000259" key="6">
    <source>
        <dbReference type="PROSITE" id="PS50977"/>
    </source>
</evidence>
<organism evidence="7 8">
    <name type="scientific">Actinomycetospora chlora</name>
    <dbReference type="NCBI Taxonomy" id="663608"/>
    <lineage>
        <taxon>Bacteria</taxon>
        <taxon>Bacillati</taxon>
        <taxon>Actinomycetota</taxon>
        <taxon>Actinomycetes</taxon>
        <taxon>Pseudonocardiales</taxon>
        <taxon>Pseudonocardiaceae</taxon>
        <taxon>Actinomycetospora</taxon>
    </lineage>
</organism>
<dbReference type="PROSITE" id="PS50977">
    <property type="entry name" value="HTH_TETR_2"/>
    <property type="match status" value="1"/>
</dbReference>
<keyword evidence="3" id="KW-0804">Transcription</keyword>
<protein>
    <submittedName>
        <fullName evidence="7">ScbR family autoregulator-binding transcription factor</fullName>
    </submittedName>
</protein>
<dbReference type="SUPFAM" id="SSF46689">
    <property type="entry name" value="Homeodomain-like"/>
    <property type="match status" value="1"/>
</dbReference>
<dbReference type="InterPro" id="IPR009057">
    <property type="entry name" value="Homeodomain-like_sf"/>
</dbReference>
<dbReference type="InterPro" id="IPR001647">
    <property type="entry name" value="HTH_TetR"/>
</dbReference>
<dbReference type="EMBL" id="BAABHO010000002">
    <property type="protein sequence ID" value="GAA4774927.1"/>
    <property type="molecule type" value="Genomic_DNA"/>
</dbReference>
<keyword evidence="2 4" id="KW-0238">DNA-binding</keyword>
<dbReference type="PRINTS" id="PR00455">
    <property type="entry name" value="HTHTETR"/>
</dbReference>
<feature type="domain" description="HTH tetR-type" evidence="6">
    <location>
        <begin position="26"/>
        <end position="86"/>
    </location>
</feature>
<comment type="caution">
    <text evidence="7">The sequence shown here is derived from an EMBL/GenBank/DDBJ whole genome shotgun (WGS) entry which is preliminary data.</text>
</comment>
<dbReference type="RefSeq" id="WP_345410710.1">
    <property type="nucleotide sequence ID" value="NZ_BAABHO010000002.1"/>
</dbReference>
<dbReference type="PROSITE" id="PS01081">
    <property type="entry name" value="HTH_TETR_1"/>
    <property type="match status" value="1"/>
</dbReference>
<proteinExistence type="predicted"/>
<reference evidence="8" key="1">
    <citation type="journal article" date="2019" name="Int. J. Syst. Evol. Microbiol.">
        <title>The Global Catalogue of Microorganisms (GCM) 10K type strain sequencing project: providing services to taxonomists for standard genome sequencing and annotation.</title>
        <authorList>
            <consortium name="The Broad Institute Genomics Platform"/>
            <consortium name="The Broad Institute Genome Sequencing Center for Infectious Disease"/>
            <person name="Wu L."/>
            <person name="Ma J."/>
        </authorList>
    </citation>
    <scope>NUCLEOTIDE SEQUENCE [LARGE SCALE GENOMIC DNA]</scope>
    <source>
        <strain evidence="8">JCM 17979</strain>
    </source>
</reference>
<dbReference type="PANTHER" id="PTHR47506:SF3">
    <property type="entry name" value="HTH-TYPE TRANSCRIPTIONAL REGULATOR LMRA"/>
    <property type="match status" value="1"/>
</dbReference>
<dbReference type="Pfam" id="PF00440">
    <property type="entry name" value="TetR_N"/>
    <property type="match status" value="1"/>
</dbReference>
<dbReference type="InterPro" id="IPR036271">
    <property type="entry name" value="Tet_transcr_reg_TetR-rel_C_sf"/>
</dbReference>
<evidence type="ECO:0000256" key="2">
    <source>
        <dbReference type="ARBA" id="ARBA00023125"/>
    </source>
</evidence>
<feature type="DNA-binding region" description="H-T-H motif" evidence="4">
    <location>
        <begin position="49"/>
        <end position="68"/>
    </location>
</feature>
<dbReference type="PANTHER" id="PTHR47506">
    <property type="entry name" value="TRANSCRIPTIONAL REGULATORY PROTEIN"/>
    <property type="match status" value="1"/>
</dbReference>
<evidence type="ECO:0000256" key="1">
    <source>
        <dbReference type="ARBA" id="ARBA00023015"/>
    </source>
</evidence>
<evidence type="ECO:0000256" key="4">
    <source>
        <dbReference type="PROSITE-ProRule" id="PRU00335"/>
    </source>
</evidence>
<sequence>MVELADDPPRASPGARGEAPRQARAVATRGTILGAAAEEFAAASYHEASLSRILERSGVTKGALYFHFVSKESIALAVVDEMEGICRAMVERCGALGLDPLRTAAQVARAVQDELDGPVLRAGQRLCSEGFSGPHRPGWPYRFWQDVFEDLFARAAADGLLVPTVDPASLARTFTDVSGGAFVASLAITGLDDLARRVCENWELVLGCVADPAWLDGWRREGGMTAVLGPHVGRASDGSRGWVPEP</sequence>
<feature type="region of interest" description="Disordered" evidence="5">
    <location>
        <begin position="1"/>
        <end position="23"/>
    </location>
</feature>
<dbReference type="SUPFAM" id="SSF48498">
    <property type="entry name" value="Tetracyclin repressor-like, C-terminal domain"/>
    <property type="match status" value="1"/>
</dbReference>